<protein>
    <submittedName>
        <fullName evidence="1">Hemolysin</fullName>
    </submittedName>
</protein>
<dbReference type="EMBL" id="CP018191">
    <property type="protein sequence ID" value="APH55060.1"/>
    <property type="molecule type" value="Genomic_DNA"/>
</dbReference>
<dbReference type="Proteomes" id="UP000182373">
    <property type="component" value="Chromosome"/>
</dbReference>
<dbReference type="RefSeq" id="WP_157692611.1">
    <property type="nucleotide sequence ID" value="NZ_CP018191.1"/>
</dbReference>
<evidence type="ECO:0000313" key="2">
    <source>
        <dbReference type="Proteomes" id="UP000182373"/>
    </source>
</evidence>
<accession>A0AAC9K881</accession>
<name>A0AAC9K881_9PROT</name>
<reference evidence="2" key="1">
    <citation type="submission" date="2016-11" db="EMBL/GenBank/DDBJ databases">
        <title>Comparative genomic and phenotypic analysis of Granulibacter bethesdensis clinical isolates from patients with chronic granulomatous disease.</title>
        <authorList>
            <person name="Zarember K.A."/>
            <person name="Porcella S.F."/>
            <person name="Chu J."/>
            <person name="Ding L."/>
            <person name="Dahlstrom E."/>
            <person name="Barbian K."/>
            <person name="Martens C."/>
            <person name="Sykora L."/>
            <person name="Kramer S."/>
            <person name="Pettinato A.M."/>
            <person name="Hong H."/>
            <person name="Wald G."/>
            <person name="Berg L.J."/>
            <person name="Rogge L.S."/>
            <person name="Greenberg D.E."/>
            <person name="Falcone E.L."/>
            <person name="Neves J.F."/>
            <person name="Simoes M.J."/>
            <person name="Casal M."/>
            <person name="Rodriguez-Lopez F.C."/>
            <person name="Zelazny A."/>
            <person name="Gallin J.I."/>
            <person name="Holland S.M."/>
        </authorList>
    </citation>
    <scope>NUCLEOTIDE SEQUENCE [LARGE SCALE GENOMIC DNA]</scope>
    <source>
        <strain evidence="2">NIH9.1</strain>
    </source>
</reference>
<organism evidence="1 2">
    <name type="scientific">Granulibacter bethesdensis</name>
    <dbReference type="NCBI Taxonomy" id="364410"/>
    <lineage>
        <taxon>Bacteria</taxon>
        <taxon>Pseudomonadati</taxon>
        <taxon>Pseudomonadota</taxon>
        <taxon>Alphaproteobacteria</taxon>
        <taxon>Acetobacterales</taxon>
        <taxon>Acetobacteraceae</taxon>
        <taxon>Granulibacter</taxon>
    </lineage>
</organism>
<gene>
    <name evidence="1" type="ORF">GbCGDNIH9_8320a</name>
</gene>
<sequence length="105" mass="12566">MKKLNFEEAKEKAIKDLRLHFENVYIPDGIDLLDDNFIRGKYFWIFFPNKNIIFSEKNWFEKQFCCCVIGEYGGTRYMRDLRNKPTELQKALDGLAISHHPDNFK</sequence>
<evidence type="ECO:0000313" key="1">
    <source>
        <dbReference type="EMBL" id="APH55060.1"/>
    </source>
</evidence>
<proteinExistence type="predicted"/>
<dbReference type="AlphaFoldDB" id="A0AAC9K881"/>